<organism evidence="1 2">
    <name type="scientific">Xanthomonas phage Langgrundblatt1</name>
    <dbReference type="NCBI Taxonomy" id="2939128"/>
    <lineage>
        <taxon>Viruses</taxon>
        <taxon>Duplodnaviria</taxon>
        <taxon>Heunggongvirae</taxon>
        <taxon>Uroviricota</taxon>
        <taxon>Caudoviricetes</taxon>
        <taxon>Stanbaylleyvirinae</taxon>
        <taxon>Shirevirus</taxon>
        <taxon>Shirevirus langgrundblatt1</taxon>
    </lineage>
</organism>
<sequence length="49" mass="5617">MTHAIVDIATKTVVKDASGYGHIYSSKEMAERIFKQYFAGRTDLRVQPW</sequence>
<evidence type="ECO:0000313" key="2">
    <source>
        <dbReference type="Proteomes" id="UP001056479"/>
    </source>
</evidence>
<dbReference type="EMBL" id="ON189042">
    <property type="protein sequence ID" value="URA06776.1"/>
    <property type="molecule type" value="Genomic_DNA"/>
</dbReference>
<gene>
    <name evidence="1" type="ORF">Langgrundblatt1_BL10011</name>
</gene>
<name>A0A9E7J516_9CAUD</name>
<keyword evidence="2" id="KW-1185">Reference proteome</keyword>
<evidence type="ECO:0000313" key="1">
    <source>
        <dbReference type="EMBL" id="URA06776.1"/>
    </source>
</evidence>
<proteinExistence type="predicted"/>
<dbReference type="Proteomes" id="UP001056479">
    <property type="component" value="Segment"/>
</dbReference>
<reference evidence="1" key="1">
    <citation type="journal article" date="2022" name="Viruses">
        <title>Isolation of novel Xanthomonas phages for the plant pathogens X. translucens and X. campestris.</title>
        <authorList>
            <person name="Erdrich S.H."/>
            <person name="Sharma V."/>
            <person name="Schurr U."/>
            <person name="Arsova B."/>
            <person name="Frunzke J."/>
        </authorList>
    </citation>
    <scope>NUCLEOTIDE SEQUENCE</scope>
</reference>
<protein>
    <submittedName>
        <fullName evidence="1">Uncharacterized protein</fullName>
    </submittedName>
</protein>
<accession>A0A9E7J516</accession>